<proteinExistence type="predicted"/>
<reference evidence="2 3" key="1">
    <citation type="journal article" date="2018" name="Mol. Genet. Genomics">
        <title>The red deer Cervus elaphus genome CerEla1.0: sequencing, annotating, genes, and chromosomes.</title>
        <authorList>
            <person name="Bana N.A."/>
            <person name="Nyiri A."/>
            <person name="Nagy J."/>
            <person name="Frank K."/>
            <person name="Nagy T."/>
            <person name="Steger V."/>
            <person name="Schiller M."/>
            <person name="Lakatos P."/>
            <person name="Sugar L."/>
            <person name="Horn P."/>
            <person name="Barta E."/>
            <person name="Orosz L."/>
        </authorList>
    </citation>
    <scope>NUCLEOTIDE SEQUENCE [LARGE SCALE GENOMIC DNA]</scope>
    <source>
        <strain evidence="2">Hungarian</strain>
    </source>
</reference>
<evidence type="ECO:0000313" key="3">
    <source>
        <dbReference type="Proteomes" id="UP000242450"/>
    </source>
</evidence>
<gene>
    <name evidence="2" type="ORF">Celaphus_00017295</name>
</gene>
<dbReference type="Proteomes" id="UP000242450">
    <property type="component" value="Chromosome 6"/>
</dbReference>
<organism evidence="2 3">
    <name type="scientific">Cervus elaphus hippelaphus</name>
    <name type="common">European red deer</name>
    <dbReference type="NCBI Taxonomy" id="46360"/>
    <lineage>
        <taxon>Eukaryota</taxon>
        <taxon>Metazoa</taxon>
        <taxon>Chordata</taxon>
        <taxon>Craniata</taxon>
        <taxon>Vertebrata</taxon>
        <taxon>Euteleostomi</taxon>
        <taxon>Mammalia</taxon>
        <taxon>Eutheria</taxon>
        <taxon>Laurasiatheria</taxon>
        <taxon>Artiodactyla</taxon>
        <taxon>Ruminantia</taxon>
        <taxon>Pecora</taxon>
        <taxon>Cervidae</taxon>
        <taxon>Cervinae</taxon>
        <taxon>Cervus</taxon>
    </lineage>
</organism>
<protein>
    <submittedName>
        <fullName evidence="2">Uncharacterized protein</fullName>
    </submittedName>
</protein>
<accession>A0A212D5X8</accession>
<evidence type="ECO:0000256" key="1">
    <source>
        <dbReference type="SAM" id="MobiDB-lite"/>
    </source>
</evidence>
<name>A0A212D5X8_CEREH</name>
<sequence length="180" mass="18856">PPGWRKRLGEAPRPKGNRLSIQNLPPWHPPQQERVGSREEGLTLTRCSPPLHHHLSHLGPTQSPAEPEGGAVKPPEATWARREEAGTGERATQPHLFVFLGLPNTSMGAEDVLHAEGLPGPVPPLGAGRGLGRAALHAVAVGGNLAHGRGQRAAVDAGPAIRGVGVRLLVADVPALPLLQ</sequence>
<feature type="non-terminal residue" evidence="2">
    <location>
        <position position="180"/>
    </location>
</feature>
<feature type="region of interest" description="Disordered" evidence="1">
    <location>
        <begin position="1"/>
        <end position="89"/>
    </location>
</feature>
<feature type="non-terminal residue" evidence="2">
    <location>
        <position position="1"/>
    </location>
</feature>
<dbReference type="AlphaFoldDB" id="A0A212D5X8"/>
<keyword evidence="3" id="KW-1185">Reference proteome</keyword>
<evidence type="ECO:0000313" key="2">
    <source>
        <dbReference type="EMBL" id="OWK13612.1"/>
    </source>
</evidence>
<comment type="caution">
    <text evidence="2">The sequence shown here is derived from an EMBL/GenBank/DDBJ whole genome shotgun (WGS) entry which is preliminary data.</text>
</comment>
<dbReference type="EMBL" id="MKHE01000006">
    <property type="protein sequence ID" value="OWK13612.1"/>
    <property type="molecule type" value="Genomic_DNA"/>
</dbReference>